<evidence type="ECO:0000256" key="8">
    <source>
        <dbReference type="SAM" id="SignalP"/>
    </source>
</evidence>
<feature type="signal peptide" evidence="8">
    <location>
        <begin position="1"/>
        <end position="23"/>
    </location>
</feature>
<evidence type="ECO:0000256" key="2">
    <source>
        <dbReference type="ARBA" id="ARBA00008163"/>
    </source>
</evidence>
<evidence type="ECO:0000256" key="3">
    <source>
        <dbReference type="ARBA" id="ARBA00022452"/>
    </source>
</evidence>
<keyword evidence="7" id="KW-0998">Cell outer membrane</keyword>
<dbReference type="InterPro" id="IPR005017">
    <property type="entry name" value="OMPP1/FadL/TodX"/>
</dbReference>
<evidence type="ECO:0000256" key="6">
    <source>
        <dbReference type="ARBA" id="ARBA00023136"/>
    </source>
</evidence>
<dbReference type="Proteomes" id="UP000700732">
    <property type="component" value="Unassembled WGS sequence"/>
</dbReference>
<evidence type="ECO:0000256" key="5">
    <source>
        <dbReference type="ARBA" id="ARBA00022729"/>
    </source>
</evidence>
<dbReference type="EMBL" id="VFIA01000013">
    <property type="protein sequence ID" value="MBC3792103.1"/>
    <property type="molecule type" value="Genomic_DNA"/>
</dbReference>
<gene>
    <name evidence="9" type="ORF">FH603_2612</name>
</gene>
<keyword evidence="10" id="KW-1185">Reference proteome</keyword>
<accession>A0ABR6W7I4</accession>
<sequence>MNKCILLTTGLLMTAVVSYGQYAGDAFRYADQTTNGTARFQGLGGNHAALGGDASNAFGNPAGLGFYNRSELSITPSFRITDVSANFLGQTTSANKTQGSIGQASLIFAGNPRNSTRVRRTTFGITYSQQANFSNQFILRGTNNRSSLADSYVANVNSFNVPSGQLDQDYTPPTGNQVVGTAGSLEAAAYQLFLVNPTQENGTVYTRFDQGRPAAQQASYQSTGAQSQWGLSYAGNLDDKLYIGGTLNFTRTRFDYTQIFSETYLGGQVFRGFDETSSYTVKGNGVGLTVGAIYKPDQNIQVGVTVTSPTFTSYQETFNQSLAIDPIGIPRDDGSFLIPDSRQVDVDPNDFDFRITSPLRASGGLTYLFGSKGFLTGTVEYVGYSGMRVNTSYSQNAADNQAFRDDNRNEIQETYKNTVNVRVGGEFRVGLFRARAGLAYLPSAYKQNLDGLTAADRQRLVYSAGIGVRNTRFFADVSGAVTSFTSAYTPYTLNDPRDYGSGLLSNNNTNVALSFGVFF</sequence>
<organism evidence="9 10">
    <name type="scientific">Spirosoma utsteinense</name>
    <dbReference type="NCBI Taxonomy" id="2585773"/>
    <lineage>
        <taxon>Bacteria</taxon>
        <taxon>Pseudomonadati</taxon>
        <taxon>Bacteroidota</taxon>
        <taxon>Cytophagia</taxon>
        <taxon>Cytophagales</taxon>
        <taxon>Cytophagaceae</taxon>
        <taxon>Spirosoma</taxon>
    </lineage>
</organism>
<proteinExistence type="inferred from homology"/>
<dbReference type="Pfam" id="PF03349">
    <property type="entry name" value="Toluene_X"/>
    <property type="match status" value="1"/>
</dbReference>
<dbReference type="RefSeq" id="WP_186737898.1">
    <property type="nucleotide sequence ID" value="NZ_VFIA01000013.1"/>
</dbReference>
<evidence type="ECO:0000256" key="1">
    <source>
        <dbReference type="ARBA" id="ARBA00004571"/>
    </source>
</evidence>
<dbReference type="SUPFAM" id="SSF56935">
    <property type="entry name" value="Porins"/>
    <property type="match status" value="1"/>
</dbReference>
<keyword evidence="5 8" id="KW-0732">Signal</keyword>
<reference evidence="9 10" key="1">
    <citation type="submission" date="2019-06" db="EMBL/GenBank/DDBJ databases">
        <title>Spirosoma utsteinense sp. nov. isolated from Antarctic ice-free soils.</title>
        <authorList>
            <person name="Tahon G."/>
        </authorList>
    </citation>
    <scope>NUCLEOTIDE SEQUENCE [LARGE SCALE GENOMIC DNA]</scope>
    <source>
        <strain evidence="9 10">LMG 31447</strain>
    </source>
</reference>
<evidence type="ECO:0000256" key="7">
    <source>
        <dbReference type="ARBA" id="ARBA00023237"/>
    </source>
</evidence>
<keyword evidence="3" id="KW-1134">Transmembrane beta strand</keyword>
<keyword evidence="4" id="KW-0812">Transmembrane</keyword>
<evidence type="ECO:0000256" key="4">
    <source>
        <dbReference type="ARBA" id="ARBA00022692"/>
    </source>
</evidence>
<dbReference type="PANTHER" id="PTHR35093">
    <property type="entry name" value="OUTER MEMBRANE PROTEIN NMB0088-RELATED"/>
    <property type="match status" value="1"/>
</dbReference>
<comment type="subcellular location">
    <subcellularLocation>
        <location evidence="1">Cell outer membrane</location>
        <topology evidence="1">Multi-pass membrane protein</topology>
    </subcellularLocation>
</comment>
<protein>
    <recommendedName>
        <fullName evidence="11">Long-chain fatty acid transport protein</fullName>
    </recommendedName>
</protein>
<keyword evidence="6" id="KW-0472">Membrane</keyword>
<comment type="similarity">
    <text evidence="2">Belongs to the OmpP1/FadL family.</text>
</comment>
<comment type="caution">
    <text evidence="9">The sequence shown here is derived from an EMBL/GenBank/DDBJ whole genome shotgun (WGS) entry which is preliminary data.</text>
</comment>
<dbReference type="Gene3D" id="2.40.160.60">
    <property type="entry name" value="Outer membrane protein transport protein (OMPP1/FadL/TodX)"/>
    <property type="match status" value="1"/>
</dbReference>
<dbReference type="PANTHER" id="PTHR35093:SF8">
    <property type="entry name" value="OUTER MEMBRANE PROTEIN NMB0088-RELATED"/>
    <property type="match status" value="1"/>
</dbReference>
<name>A0ABR6W7I4_9BACT</name>
<evidence type="ECO:0000313" key="10">
    <source>
        <dbReference type="Proteomes" id="UP000700732"/>
    </source>
</evidence>
<evidence type="ECO:0000313" key="9">
    <source>
        <dbReference type="EMBL" id="MBC3792103.1"/>
    </source>
</evidence>
<feature type="chain" id="PRO_5046974580" description="Long-chain fatty acid transport protein" evidence="8">
    <location>
        <begin position="24"/>
        <end position="519"/>
    </location>
</feature>
<evidence type="ECO:0008006" key="11">
    <source>
        <dbReference type="Google" id="ProtNLM"/>
    </source>
</evidence>